<dbReference type="AlphaFoldDB" id="A0A2S4ZXK4"/>
<comment type="caution">
    <text evidence="2">The sequence shown here is derived from an EMBL/GenBank/DDBJ whole genome shotgun (WGS) entry which is preliminary data.</text>
</comment>
<name>A0A2S4ZXK4_9SPHI</name>
<evidence type="ECO:0000313" key="3">
    <source>
        <dbReference type="Proteomes" id="UP000236893"/>
    </source>
</evidence>
<dbReference type="SMART" id="SM01321">
    <property type="entry name" value="Y1_Tnp"/>
    <property type="match status" value="1"/>
</dbReference>
<proteinExistence type="predicted"/>
<evidence type="ECO:0000259" key="1">
    <source>
        <dbReference type="SMART" id="SM01321"/>
    </source>
</evidence>
<sequence length="183" mass="21608">MGLKNRIHKGYLYFLTITVVDWVDIFSRPVYKHIIIDSLKHCQKQKGLEIYAWCLMTNHLHLIVSVSPDNFYSLSDILRDFKKFTSKAIVEMIEKENESRKDWILNRFEFAGKYDPKIKCYKFWQEGNEAKEIHSNEFLEQKIEYVHQNPVVAEIVNEPEHYKFSSAVDYAGGKGLLEVILED</sequence>
<feature type="domain" description="Transposase IS200-like" evidence="1">
    <location>
        <begin position="8"/>
        <end position="149"/>
    </location>
</feature>
<dbReference type="InterPro" id="IPR002686">
    <property type="entry name" value="Transposase_17"/>
</dbReference>
<accession>A0A2S4ZXK4</accession>
<dbReference type="GO" id="GO:0043565">
    <property type="term" value="F:sequence-specific DNA binding"/>
    <property type="evidence" value="ECO:0007669"/>
    <property type="project" value="TreeGrafter"/>
</dbReference>
<dbReference type="OrthoDB" id="9788881at2"/>
<dbReference type="SUPFAM" id="SSF143422">
    <property type="entry name" value="Transposase IS200-like"/>
    <property type="match status" value="1"/>
</dbReference>
<dbReference type="Pfam" id="PF01797">
    <property type="entry name" value="Y1_Tnp"/>
    <property type="match status" value="1"/>
</dbReference>
<dbReference type="GO" id="GO:0006313">
    <property type="term" value="P:DNA transposition"/>
    <property type="evidence" value="ECO:0007669"/>
    <property type="project" value="InterPro"/>
</dbReference>
<protein>
    <submittedName>
        <fullName evidence="2">Transposase</fullName>
    </submittedName>
</protein>
<organism evidence="2 3">
    <name type="scientific">Solitalea longa</name>
    <dbReference type="NCBI Taxonomy" id="2079460"/>
    <lineage>
        <taxon>Bacteria</taxon>
        <taxon>Pseudomonadati</taxon>
        <taxon>Bacteroidota</taxon>
        <taxon>Sphingobacteriia</taxon>
        <taxon>Sphingobacteriales</taxon>
        <taxon>Sphingobacteriaceae</taxon>
        <taxon>Solitalea</taxon>
    </lineage>
</organism>
<evidence type="ECO:0000313" key="2">
    <source>
        <dbReference type="EMBL" id="POY35045.1"/>
    </source>
</evidence>
<dbReference type="Proteomes" id="UP000236893">
    <property type="component" value="Unassembled WGS sequence"/>
</dbReference>
<dbReference type="Gene3D" id="3.30.70.1290">
    <property type="entry name" value="Transposase IS200-like"/>
    <property type="match status" value="1"/>
</dbReference>
<dbReference type="PANTHER" id="PTHR36966:SF1">
    <property type="entry name" value="REP-ASSOCIATED TYROSINE TRANSPOSASE"/>
    <property type="match status" value="1"/>
</dbReference>
<gene>
    <name evidence="2" type="ORF">C3K47_17465</name>
</gene>
<dbReference type="NCBIfam" id="NF047646">
    <property type="entry name" value="REP_Tyr_transpos"/>
    <property type="match status" value="1"/>
</dbReference>
<dbReference type="EMBL" id="PQVF01000015">
    <property type="protein sequence ID" value="POY35045.1"/>
    <property type="molecule type" value="Genomic_DNA"/>
</dbReference>
<dbReference type="InterPro" id="IPR052715">
    <property type="entry name" value="RAYT_transposase"/>
</dbReference>
<dbReference type="InterPro" id="IPR036515">
    <property type="entry name" value="Transposase_17_sf"/>
</dbReference>
<keyword evidence="3" id="KW-1185">Reference proteome</keyword>
<dbReference type="PANTHER" id="PTHR36966">
    <property type="entry name" value="REP-ASSOCIATED TYROSINE TRANSPOSASE"/>
    <property type="match status" value="1"/>
</dbReference>
<dbReference type="GO" id="GO:0004803">
    <property type="term" value="F:transposase activity"/>
    <property type="evidence" value="ECO:0007669"/>
    <property type="project" value="InterPro"/>
</dbReference>
<reference evidence="2 3" key="1">
    <citation type="submission" date="2018-01" db="EMBL/GenBank/DDBJ databases">
        <authorList>
            <person name="Gaut B.S."/>
            <person name="Morton B.R."/>
            <person name="Clegg M.T."/>
            <person name="Duvall M.R."/>
        </authorList>
    </citation>
    <scope>NUCLEOTIDE SEQUENCE [LARGE SCALE GENOMIC DNA]</scope>
    <source>
        <strain evidence="2 3">HR-AV</strain>
    </source>
</reference>